<evidence type="ECO:0000256" key="14">
    <source>
        <dbReference type="ARBA" id="ARBA00049229"/>
    </source>
</evidence>
<dbReference type="InterPro" id="IPR036038">
    <property type="entry name" value="Aminotransferase-like"/>
</dbReference>
<keyword evidence="10 16" id="KW-0663">Pyridoxal phosphate</keyword>
<keyword evidence="7 17" id="KW-0032">Aminotransferase</keyword>
<dbReference type="PANTHER" id="PTHR42743:SF11">
    <property type="entry name" value="AMINODEOXYCHORISMATE LYASE"/>
    <property type="match status" value="1"/>
</dbReference>
<dbReference type="Gene3D" id="3.30.470.10">
    <property type="match status" value="1"/>
</dbReference>
<dbReference type="InterPro" id="IPR018300">
    <property type="entry name" value="Aminotrans_IV_CS"/>
</dbReference>
<dbReference type="RefSeq" id="WP_206937554.1">
    <property type="nucleotide sequence ID" value="NZ_JAFLNF010000001.1"/>
</dbReference>
<evidence type="ECO:0000313" key="19">
    <source>
        <dbReference type="Proteomes" id="UP000664779"/>
    </source>
</evidence>
<gene>
    <name evidence="17" type="primary">ilvE</name>
    <name evidence="18" type="ORF">J0X15_01215</name>
</gene>
<dbReference type="InterPro" id="IPR001544">
    <property type="entry name" value="Aminotrans_IV"/>
</dbReference>
<comment type="pathway">
    <text evidence="4 17">Amino-acid biosynthesis; L-valine biosynthesis; L-valine from pyruvate: step 4/4.</text>
</comment>
<evidence type="ECO:0000313" key="18">
    <source>
        <dbReference type="EMBL" id="MBO0343826.1"/>
    </source>
</evidence>
<dbReference type="InterPro" id="IPR043132">
    <property type="entry name" value="BCAT-like_C"/>
</dbReference>
<evidence type="ECO:0000256" key="9">
    <source>
        <dbReference type="ARBA" id="ARBA00022679"/>
    </source>
</evidence>
<dbReference type="PANTHER" id="PTHR42743">
    <property type="entry name" value="AMINO-ACID AMINOTRANSFERASE"/>
    <property type="match status" value="1"/>
</dbReference>
<evidence type="ECO:0000256" key="12">
    <source>
        <dbReference type="ARBA" id="ARBA00048212"/>
    </source>
</evidence>
<dbReference type="FunFam" id="3.20.10.10:FF:000002">
    <property type="entry name" value="D-alanine aminotransferase"/>
    <property type="match status" value="1"/>
</dbReference>
<evidence type="ECO:0000256" key="2">
    <source>
        <dbReference type="ARBA" id="ARBA00003109"/>
    </source>
</evidence>
<dbReference type="InterPro" id="IPR050571">
    <property type="entry name" value="Class-IV_PLP-Dep_Aminotrnsfr"/>
</dbReference>
<dbReference type="EMBL" id="JAFLNF010000001">
    <property type="protein sequence ID" value="MBO0343826.1"/>
    <property type="molecule type" value="Genomic_DNA"/>
</dbReference>
<dbReference type="PROSITE" id="PS00770">
    <property type="entry name" value="AA_TRANSFER_CLASS_4"/>
    <property type="match status" value="1"/>
</dbReference>
<organism evidence="18 19">
    <name type="scientific">Roseibium limicola</name>
    <dbReference type="NCBI Taxonomy" id="2816037"/>
    <lineage>
        <taxon>Bacteria</taxon>
        <taxon>Pseudomonadati</taxon>
        <taxon>Pseudomonadota</taxon>
        <taxon>Alphaproteobacteria</taxon>
        <taxon>Hyphomicrobiales</taxon>
        <taxon>Stappiaceae</taxon>
        <taxon>Roseibium</taxon>
    </lineage>
</organism>
<dbReference type="GO" id="GO:0008652">
    <property type="term" value="P:amino acid biosynthetic process"/>
    <property type="evidence" value="ECO:0007669"/>
    <property type="project" value="UniProtKB-KW"/>
</dbReference>
<keyword evidence="8 17" id="KW-0028">Amino-acid biosynthesis</keyword>
<evidence type="ECO:0000256" key="13">
    <source>
        <dbReference type="ARBA" id="ARBA00048798"/>
    </source>
</evidence>
<comment type="catalytic activity">
    <reaction evidence="14 17">
        <text>L-leucine + 2-oxoglutarate = 4-methyl-2-oxopentanoate + L-glutamate</text>
        <dbReference type="Rhea" id="RHEA:18321"/>
        <dbReference type="ChEBI" id="CHEBI:16810"/>
        <dbReference type="ChEBI" id="CHEBI:17865"/>
        <dbReference type="ChEBI" id="CHEBI:29985"/>
        <dbReference type="ChEBI" id="CHEBI:57427"/>
        <dbReference type="EC" id="2.6.1.42"/>
    </reaction>
</comment>
<protein>
    <recommendedName>
        <fullName evidence="17">Branched-chain-amino-acid aminotransferase</fullName>
        <shortName evidence="17">BCAT</shortName>
        <ecNumber evidence="17">2.6.1.42</ecNumber>
    </recommendedName>
</protein>
<dbReference type="SUPFAM" id="SSF56752">
    <property type="entry name" value="D-aminoacid aminotransferase-like PLP-dependent enzymes"/>
    <property type="match status" value="1"/>
</dbReference>
<comment type="pathway">
    <text evidence="5 17">Amino-acid biosynthesis; L-leucine biosynthesis; L-leucine from 3-methyl-2-oxobutanoate: step 4/4.</text>
</comment>
<accession>A0A939EJL2</accession>
<comment type="catalytic activity">
    <reaction evidence="12 17">
        <text>L-valine + 2-oxoglutarate = 3-methyl-2-oxobutanoate + L-glutamate</text>
        <dbReference type="Rhea" id="RHEA:24813"/>
        <dbReference type="ChEBI" id="CHEBI:11851"/>
        <dbReference type="ChEBI" id="CHEBI:16810"/>
        <dbReference type="ChEBI" id="CHEBI:29985"/>
        <dbReference type="ChEBI" id="CHEBI:57762"/>
        <dbReference type="EC" id="2.6.1.42"/>
    </reaction>
</comment>
<proteinExistence type="inferred from homology"/>
<keyword evidence="9 17" id="KW-0808">Transferase</keyword>
<evidence type="ECO:0000256" key="17">
    <source>
        <dbReference type="RuleBase" id="RU364094"/>
    </source>
</evidence>
<name>A0A939EJL2_9HYPH</name>
<evidence type="ECO:0000256" key="16">
    <source>
        <dbReference type="RuleBase" id="RU004516"/>
    </source>
</evidence>
<dbReference type="NCBIfam" id="NF005726">
    <property type="entry name" value="PRK07544.1"/>
    <property type="match status" value="1"/>
</dbReference>
<sequence length="300" mass="33120">MAGVPFDQRDGDIWLDGNFVPWGDAKLHVLSHGLHYASCVFEGERAYEGKIFKSAEHTTRLHASASVLGFEIPFTEAQINEAKEALLKRQNLTNAYVRAFAWRGSEMMGVSAQHNTIHTAIAAWDWPSYFKPEERLKGIRLDMATYRRPDPRTAPYKAKAAGLYMICTLSKHEAESKGYADALMLDWRGQVAEATGANVFFIKDGKIHTPTPDCFLDGITRRTVIGLAKAQGLEVIERVIMPEELSDFEQCFLTGTAAEVTPVSEIGPYNFQVGAITQSLMEAYDATVRGGVAAQQVAAV</sequence>
<comment type="similarity">
    <text evidence="6 15">Belongs to the class-IV pyridoxal-phosphate-dependent aminotransferase family.</text>
</comment>
<comment type="cofactor">
    <cofactor evidence="1 16">
        <name>pyridoxal 5'-phosphate</name>
        <dbReference type="ChEBI" id="CHEBI:597326"/>
    </cofactor>
</comment>
<dbReference type="GO" id="GO:0009082">
    <property type="term" value="P:branched-chain amino acid biosynthetic process"/>
    <property type="evidence" value="ECO:0007669"/>
    <property type="project" value="UniProtKB-KW"/>
</dbReference>
<dbReference type="Gene3D" id="3.20.10.10">
    <property type="entry name" value="D-amino Acid Aminotransferase, subunit A, domain 2"/>
    <property type="match status" value="1"/>
</dbReference>
<dbReference type="GO" id="GO:0004084">
    <property type="term" value="F:branched-chain-amino-acid transaminase activity"/>
    <property type="evidence" value="ECO:0007669"/>
    <property type="project" value="UniProtKB-EC"/>
</dbReference>
<evidence type="ECO:0000256" key="5">
    <source>
        <dbReference type="ARBA" id="ARBA00005072"/>
    </source>
</evidence>
<evidence type="ECO:0000256" key="8">
    <source>
        <dbReference type="ARBA" id="ARBA00022605"/>
    </source>
</evidence>
<evidence type="ECO:0000256" key="3">
    <source>
        <dbReference type="ARBA" id="ARBA00004824"/>
    </source>
</evidence>
<dbReference type="NCBIfam" id="NF005146">
    <property type="entry name" value="PRK06606.1"/>
    <property type="match status" value="1"/>
</dbReference>
<dbReference type="AlphaFoldDB" id="A0A939EJL2"/>
<evidence type="ECO:0000256" key="10">
    <source>
        <dbReference type="ARBA" id="ARBA00022898"/>
    </source>
</evidence>
<evidence type="ECO:0000256" key="11">
    <source>
        <dbReference type="ARBA" id="ARBA00023304"/>
    </source>
</evidence>
<reference evidence="18" key="1">
    <citation type="submission" date="2021-03" db="EMBL/GenBank/DDBJ databases">
        <title>Roseibium sp. CAU 1637 isolated from Incheon.</title>
        <authorList>
            <person name="Kim W."/>
        </authorList>
    </citation>
    <scope>NUCLEOTIDE SEQUENCE</scope>
    <source>
        <strain evidence="18">CAU 1637</strain>
    </source>
</reference>
<comment type="catalytic activity">
    <reaction evidence="13 17">
        <text>L-isoleucine + 2-oxoglutarate = (S)-3-methyl-2-oxopentanoate + L-glutamate</text>
        <dbReference type="Rhea" id="RHEA:24801"/>
        <dbReference type="ChEBI" id="CHEBI:16810"/>
        <dbReference type="ChEBI" id="CHEBI:29985"/>
        <dbReference type="ChEBI" id="CHEBI:35146"/>
        <dbReference type="ChEBI" id="CHEBI:58045"/>
        <dbReference type="EC" id="2.6.1.42"/>
    </reaction>
</comment>
<dbReference type="Proteomes" id="UP000664779">
    <property type="component" value="Unassembled WGS sequence"/>
</dbReference>
<comment type="pathway">
    <text evidence="3 17">Amino-acid biosynthesis; L-isoleucine biosynthesis; L-isoleucine from 2-oxobutanoate: step 4/4.</text>
</comment>
<dbReference type="EC" id="2.6.1.42" evidence="17"/>
<comment type="function">
    <text evidence="2 17">Acts on leucine, isoleucine and valine.</text>
</comment>
<evidence type="ECO:0000256" key="15">
    <source>
        <dbReference type="RuleBase" id="RU004106"/>
    </source>
</evidence>
<keyword evidence="19" id="KW-1185">Reference proteome</keyword>
<dbReference type="InterPro" id="IPR043131">
    <property type="entry name" value="BCAT-like_N"/>
</dbReference>
<evidence type="ECO:0000256" key="4">
    <source>
        <dbReference type="ARBA" id="ARBA00004931"/>
    </source>
</evidence>
<dbReference type="InterPro" id="IPR005785">
    <property type="entry name" value="B_amino_transI"/>
</dbReference>
<dbReference type="NCBIfam" id="TIGR01122">
    <property type="entry name" value="ilvE_I"/>
    <property type="match status" value="1"/>
</dbReference>
<evidence type="ECO:0000256" key="7">
    <source>
        <dbReference type="ARBA" id="ARBA00022576"/>
    </source>
</evidence>
<evidence type="ECO:0000256" key="6">
    <source>
        <dbReference type="ARBA" id="ARBA00009320"/>
    </source>
</evidence>
<evidence type="ECO:0000256" key="1">
    <source>
        <dbReference type="ARBA" id="ARBA00001933"/>
    </source>
</evidence>
<dbReference type="Pfam" id="PF01063">
    <property type="entry name" value="Aminotran_4"/>
    <property type="match status" value="1"/>
</dbReference>
<keyword evidence="11 17" id="KW-0100">Branched-chain amino acid biosynthesis</keyword>
<comment type="caution">
    <text evidence="18">The sequence shown here is derived from an EMBL/GenBank/DDBJ whole genome shotgun (WGS) entry which is preliminary data.</text>
</comment>